<name>A0A1G2I439_9BACT</name>
<dbReference type="EMBL" id="MHOT01000013">
    <property type="protein sequence ID" value="OGZ69241.1"/>
    <property type="molecule type" value="Genomic_DNA"/>
</dbReference>
<feature type="transmembrane region" description="Helical" evidence="1">
    <location>
        <begin position="6"/>
        <end position="27"/>
    </location>
</feature>
<evidence type="ECO:0000256" key="1">
    <source>
        <dbReference type="SAM" id="Phobius"/>
    </source>
</evidence>
<organism evidence="3 4">
    <name type="scientific">Candidatus Staskawiczbacteria bacterium RIFCSPHIGHO2_02_FULL_42_22</name>
    <dbReference type="NCBI Taxonomy" id="1802207"/>
    <lineage>
        <taxon>Bacteria</taxon>
        <taxon>Candidatus Staskawicziibacteriota</taxon>
    </lineage>
</organism>
<reference evidence="3 4" key="1">
    <citation type="journal article" date="2016" name="Nat. Commun.">
        <title>Thousands of microbial genomes shed light on interconnected biogeochemical processes in an aquifer system.</title>
        <authorList>
            <person name="Anantharaman K."/>
            <person name="Brown C.T."/>
            <person name="Hug L.A."/>
            <person name="Sharon I."/>
            <person name="Castelle C.J."/>
            <person name="Probst A.J."/>
            <person name="Thomas B.C."/>
            <person name="Singh A."/>
            <person name="Wilkins M.J."/>
            <person name="Karaoz U."/>
            <person name="Brodie E.L."/>
            <person name="Williams K.H."/>
            <person name="Hubbard S.S."/>
            <person name="Banfield J.F."/>
        </authorList>
    </citation>
    <scope>NUCLEOTIDE SEQUENCE [LARGE SCALE GENOMIC DNA]</scope>
</reference>
<keyword evidence="1" id="KW-1133">Transmembrane helix</keyword>
<proteinExistence type="predicted"/>
<evidence type="ECO:0000259" key="2">
    <source>
        <dbReference type="Pfam" id="PF20385"/>
    </source>
</evidence>
<dbReference type="AlphaFoldDB" id="A0A1G2I439"/>
<protein>
    <recommendedName>
        <fullName evidence="2">DUF6680 domain-containing protein</fullName>
    </recommendedName>
</protein>
<dbReference type="Pfam" id="PF20385">
    <property type="entry name" value="DUF6680"/>
    <property type="match status" value="1"/>
</dbReference>
<feature type="domain" description="DUF6680" evidence="2">
    <location>
        <begin position="1"/>
        <end position="134"/>
    </location>
</feature>
<evidence type="ECO:0000313" key="3">
    <source>
        <dbReference type="EMBL" id="OGZ69241.1"/>
    </source>
</evidence>
<evidence type="ECO:0000313" key="4">
    <source>
        <dbReference type="Proteomes" id="UP000178820"/>
    </source>
</evidence>
<dbReference type="Proteomes" id="UP000178820">
    <property type="component" value="Unassembled WGS sequence"/>
</dbReference>
<dbReference type="STRING" id="1802207.A3D44_00955"/>
<keyword evidence="1" id="KW-0812">Transmembrane</keyword>
<accession>A0A1G2I439</accession>
<dbReference type="InterPro" id="IPR046502">
    <property type="entry name" value="DUF6680"/>
</dbReference>
<comment type="caution">
    <text evidence="3">The sequence shown here is derived from an EMBL/GenBank/DDBJ whole genome shotgun (WGS) entry which is preliminary data.</text>
</comment>
<keyword evidence="1" id="KW-0472">Membrane</keyword>
<gene>
    <name evidence="3" type="ORF">A3D44_00955</name>
</gene>
<sequence>MDSSTVISIIAVLISPIIATLLAVWIGEEIRRKNYQKEREDKLLEKLIANRYIFGSVEFLSALNSIDFVFSNNKNIKELVKNLHRAYINKENVTVINQRIVELIYDICKYKKYNITEYEIQNLFIPAQTQIIAQNPTQNPPSTAGNSNNIQQSITTSNSEISVMGDYLFHKEIKEIESSISLGIPGWIGFQGSIIIRNLRFPIPSLQGNPRGRAAGNSLRD</sequence>